<evidence type="ECO:0000313" key="1">
    <source>
        <dbReference type="EMBL" id="MPC48844.1"/>
    </source>
</evidence>
<protein>
    <submittedName>
        <fullName evidence="1">Uncharacterized protein</fullName>
    </submittedName>
</protein>
<dbReference type="AlphaFoldDB" id="A0A5B7FX11"/>
<dbReference type="Proteomes" id="UP000324222">
    <property type="component" value="Unassembled WGS sequence"/>
</dbReference>
<sequence length="65" mass="7250">MRENRGIRQAPYLPPPHITHCNLPPTLPLHLLFSPPAPPPSFTRLHPTHPPVSLSLPQPHVLATF</sequence>
<evidence type="ECO:0000313" key="2">
    <source>
        <dbReference type="Proteomes" id="UP000324222"/>
    </source>
</evidence>
<organism evidence="1 2">
    <name type="scientific">Portunus trituberculatus</name>
    <name type="common">Swimming crab</name>
    <name type="synonym">Neptunus trituberculatus</name>
    <dbReference type="NCBI Taxonomy" id="210409"/>
    <lineage>
        <taxon>Eukaryota</taxon>
        <taxon>Metazoa</taxon>
        <taxon>Ecdysozoa</taxon>
        <taxon>Arthropoda</taxon>
        <taxon>Crustacea</taxon>
        <taxon>Multicrustacea</taxon>
        <taxon>Malacostraca</taxon>
        <taxon>Eumalacostraca</taxon>
        <taxon>Eucarida</taxon>
        <taxon>Decapoda</taxon>
        <taxon>Pleocyemata</taxon>
        <taxon>Brachyura</taxon>
        <taxon>Eubrachyura</taxon>
        <taxon>Portunoidea</taxon>
        <taxon>Portunidae</taxon>
        <taxon>Portuninae</taxon>
        <taxon>Portunus</taxon>
    </lineage>
</organism>
<reference evidence="1 2" key="1">
    <citation type="submission" date="2019-05" db="EMBL/GenBank/DDBJ databases">
        <title>Another draft genome of Portunus trituberculatus and its Hox gene families provides insights of decapod evolution.</title>
        <authorList>
            <person name="Jeong J.-H."/>
            <person name="Song I."/>
            <person name="Kim S."/>
            <person name="Choi T."/>
            <person name="Kim D."/>
            <person name="Ryu S."/>
            <person name="Kim W."/>
        </authorList>
    </citation>
    <scope>NUCLEOTIDE SEQUENCE [LARGE SCALE GENOMIC DNA]</scope>
    <source>
        <tissue evidence="1">Muscle</tissue>
    </source>
</reference>
<comment type="caution">
    <text evidence="1">The sequence shown here is derived from an EMBL/GenBank/DDBJ whole genome shotgun (WGS) entry which is preliminary data.</text>
</comment>
<accession>A0A5B7FX11</accession>
<proteinExistence type="predicted"/>
<dbReference type="EMBL" id="VSRR010008509">
    <property type="protein sequence ID" value="MPC48844.1"/>
    <property type="molecule type" value="Genomic_DNA"/>
</dbReference>
<gene>
    <name evidence="1" type="ORF">E2C01_042629</name>
</gene>
<name>A0A5B7FX11_PORTR</name>
<keyword evidence="2" id="KW-1185">Reference proteome</keyword>